<evidence type="ECO:0000313" key="4">
    <source>
        <dbReference type="Proteomes" id="UP000688137"/>
    </source>
</evidence>
<evidence type="ECO:0000259" key="2">
    <source>
        <dbReference type="PROSITE" id="PS51465"/>
    </source>
</evidence>
<sequence length="327" mass="36588">MNYLIIVTLLLFIRADKIMCPLHIDTSVSCTKENQPVCAFSSEGTQLGTFENPCFACRVDKVNYYENDACIMTTASLESMNQVQENISTSSNQNIIYKCGDTLKSDNPICPLAVFKPTCGLFNSSIQCFNAPCGKQFGNECEACSDKNVDSYFYGECDDIPKQDPQIPPIDDNIIYCTEPRPEICTKDYRETCALISTPCFSESCMRSAGNYCDACSKKDVVGYVKQTCAKYQQIYIQDKETKSDNKNENQVIQQKCSAQKPSSCDNIVKEVCVTYKCNDTNCLKEYQNECQACLDSTTISYSYGKCQSQTLSETILGLALFLQLLM</sequence>
<dbReference type="Proteomes" id="UP000688137">
    <property type="component" value="Unassembled WGS sequence"/>
</dbReference>
<reference evidence="3" key="1">
    <citation type="submission" date="2021-01" db="EMBL/GenBank/DDBJ databases">
        <authorList>
            <consortium name="Genoscope - CEA"/>
            <person name="William W."/>
        </authorList>
    </citation>
    <scope>NUCLEOTIDE SEQUENCE</scope>
</reference>
<feature type="domain" description="Kazal-like" evidence="2">
    <location>
        <begin position="251"/>
        <end position="309"/>
    </location>
</feature>
<accession>A0A8S1NHW0</accession>
<dbReference type="EMBL" id="CAJJDM010000084">
    <property type="protein sequence ID" value="CAD8088585.1"/>
    <property type="molecule type" value="Genomic_DNA"/>
</dbReference>
<proteinExistence type="predicted"/>
<comment type="caution">
    <text evidence="3">The sequence shown here is derived from an EMBL/GenBank/DDBJ whole genome shotgun (WGS) entry which is preliminary data.</text>
</comment>
<feature type="chain" id="PRO_5035911478" description="Kazal-like domain-containing protein" evidence="1">
    <location>
        <begin position="16"/>
        <end position="327"/>
    </location>
</feature>
<dbReference type="InterPro" id="IPR002350">
    <property type="entry name" value="Kazal_dom"/>
</dbReference>
<keyword evidence="1" id="KW-0732">Signal</keyword>
<organism evidence="3 4">
    <name type="scientific">Paramecium primaurelia</name>
    <dbReference type="NCBI Taxonomy" id="5886"/>
    <lineage>
        <taxon>Eukaryota</taxon>
        <taxon>Sar</taxon>
        <taxon>Alveolata</taxon>
        <taxon>Ciliophora</taxon>
        <taxon>Intramacronucleata</taxon>
        <taxon>Oligohymenophorea</taxon>
        <taxon>Peniculida</taxon>
        <taxon>Parameciidae</taxon>
        <taxon>Paramecium</taxon>
    </lineage>
</organism>
<name>A0A8S1NHW0_PARPR</name>
<dbReference type="AlphaFoldDB" id="A0A8S1NHW0"/>
<evidence type="ECO:0000256" key="1">
    <source>
        <dbReference type="SAM" id="SignalP"/>
    </source>
</evidence>
<evidence type="ECO:0000313" key="3">
    <source>
        <dbReference type="EMBL" id="CAD8088585.1"/>
    </source>
</evidence>
<feature type="signal peptide" evidence="1">
    <location>
        <begin position="1"/>
        <end position="15"/>
    </location>
</feature>
<keyword evidence="4" id="KW-1185">Reference proteome</keyword>
<dbReference type="PROSITE" id="PS51465">
    <property type="entry name" value="KAZAL_2"/>
    <property type="match status" value="1"/>
</dbReference>
<protein>
    <recommendedName>
        <fullName evidence="2">Kazal-like domain-containing protein</fullName>
    </recommendedName>
</protein>
<dbReference type="OMA" id="MNYLIIV"/>
<gene>
    <name evidence="3" type="ORF">PPRIM_AZ9-3.1.T0810188</name>
</gene>